<dbReference type="Pfam" id="PF08937">
    <property type="entry name" value="ThsB_TIR"/>
    <property type="match status" value="1"/>
</dbReference>
<name>A0AAW9JVE1_CARML</name>
<dbReference type="SUPFAM" id="SSF52206">
    <property type="entry name" value="Hypothetical protein MTH538"/>
    <property type="match status" value="1"/>
</dbReference>
<evidence type="ECO:0000313" key="2">
    <source>
        <dbReference type="EMBL" id="MDZ5758584.1"/>
    </source>
</evidence>
<accession>A0AAW9JVE1</accession>
<organism evidence="2 3">
    <name type="scientific">Carnobacterium maltaromaticum</name>
    <name type="common">Carnobacterium piscicola</name>
    <dbReference type="NCBI Taxonomy" id="2751"/>
    <lineage>
        <taxon>Bacteria</taxon>
        <taxon>Bacillati</taxon>
        <taxon>Bacillota</taxon>
        <taxon>Bacilli</taxon>
        <taxon>Lactobacillales</taxon>
        <taxon>Carnobacteriaceae</taxon>
        <taxon>Carnobacterium</taxon>
    </lineage>
</organism>
<feature type="domain" description="Thoeris protein ThsB TIR-like" evidence="1">
    <location>
        <begin position="6"/>
        <end position="103"/>
    </location>
</feature>
<evidence type="ECO:0000259" key="1">
    <source>
        <dbReference type="Pfam" id="PF08937"/>
    </source>
</evidence>
<evidence type="ECO:0000313" key="3">
    <source>
        <dbReference type="Proteomes" id="UP001290462"/>
    </source>
</evidence>
<dbReference type="EMBL" id="JAVBVO010000003">
    <property type="protein sequence ID" value="MDZ5758584.1"/>
    <property type="molecule type" value="Genomic_DNA"/>
</dbReference>
<gene>
    <name evidence="2" type="ORF">RAK27_07880</name>
</gene>
<dbReference type="InterPro" id="IPR036490">
    <property type="entry name" value="ThsB_TIR-like_sf"/>
</dbReference>
<dbReference type="Gene3D" id="3.40.50.11200">
    <property type="match status" value="1"/>
</dbReference>
<dbReference type="InterPro" id="IPR015032">
    <property type="entry name" value="ThsB__TIR-like_domain"/>
</dbReference>
<dbReference type="Proteomes" id="UP001290462">
    <property type="component" value="Unassembled WGS sequence"/>
</dbReference>
<dbReference type="RefSeq" id="WP_322808822.1">
    <property type="nucleotide sequence ID" value="NZ_JAVBVO010000003.1"/>
</dbReference>
<protein>
    <submittedName>
        <fullName evidence="2">TIR domain-containing protein</fullName>
    </submittedName>
</protein>
<proteinExistence type="predicted"/>
<dbReference type="AlphaFoldDB" id="A0AAW9JVE1"/>
<sequence length="163" mass="18460">MARRVFFSFHYENDVTRSMVVRNSLTIKSKEKTGFVDKAEFEKIKRQGDRAIKKWIDTQLNGTSVTVVLVGSETLNREYVKYEIEQSYKRGNAILAVNVGNVKDLTGNISTSQSVYNVVIGKNIDGSSLWFSNIVDGIYDYKLNDGYNNLGDWIEKAATKKGK</sequence>
<reference evidence="2" key="1">
    <citation type="submission" date="2023-08" db="EMBL/GenBank/DDBJ databases">
        <title>Genomic characterization of piscicolin 126 produced by Carnobacterium maltaromaticum CM22 strain isolated from salmon (Salmo salar).</title>
        <authorList>
            <person name="Gonzalez-Gragera E."/>
            <person name="Garcia-Lopez J.D."/>
            <person name="Teso-Perez C."/>
            <person name="Gimenez-Hernandez I."/>
            <person name="Peralta-Sanchez J.M."/>
            <person name="Valdivia E."/>
            <person name="Montalban-Lopez M."/>
            <person name="Martin-Platero A.M."/>
            <person name="Banos A."/>
            <person name="Martinez-Bueno M."/>
        </authorList>
    </citation>
    <scope>NUCLEOTIDE SEQUENCE</scope>
    <source>
        <strain evidence="2">CM22</strain>
    </source>
</reference>
<comment type="caution">
    <text evidence="2">The sequence shown here is derived from an EMBL/GenBank/DDBJ whole genome shotgun (WGS) entry which is preliminary data.</text>
</comment>